<protein>
    <submittedName>
        <fullName evidence="1">Uncharacterized protein</fullName>
    </submittedName>
</protein>
<reference evidence="1" key="1">
    <citation type="journal article" date="2021" name="Proc. Natl. Acad. Sci. U.S.A.">
        <title>A Catalog of Tens of Thousands of Viruses from Human Metagenomes Reveals Hidden Associations with Chronic Diseases.</title>
        <authorList>
            <person name="Tisza M.J."/>
            <person name="Buck C.B."/>
        </authorList>
    </citation>
    <scope>NUCLEOTIDE SEQUENCE</scope>
    <source>
        <strain evidence="1">CtEQ64</strain>
    </source>
</reference>
<name>A0A8S5RKF4_9VIRU</name>
<proteinExistence type="predicted"/>
<sequence length="225" mass="25770">MSEKELSKKEAELTKLLDQYVDRYNSWGYTEEGKMIYNKAMHMLATDHAIYARMPIICKGENCIYKNDPLHKAGVVKVGEPCICETTLIASKFAQYQQEFNLESASYTDNVLVHELITLDLLISRAMQYINNRDYEPVIDVVTNVTETGQEITQPMVSKGIELYTTLSKKRDEVFSLLAATRKDKIRNNIDDVDHDASLLASLNDPDFFITQDQIEAEKESRLNE</sequence>
<organism evidence="1">
    <name type="scientific">virus sp. ctEQ64</name>
    <dbReference type="NCBI Taxonomy" id="2825809"/>
    <lineage>
        <taxon>Viruses</taxon>
    </lineage>
</organism>
<evidence type="ECO:0000313" key="1">
    <source>
        <dbReference type="EMBL" id="DAE31870.1"/>
    </source>
</evidence>
<accession>A0A8S5RKF4</accession>
<dbReference type="EMBL" id="BK059112">
    <property type="protein sequence ID" value="DAE31870.1"/>
    <property type="molecule type" value="Genomic_DNA"/>
</dbReference>